<keyword evidence="2" id="KW-0694">RNA-binding</keyword>
<dbReference type="CDD" id="cd12254">
    <property type="entry name" value="RRM_hnRNPH_ESRPs_RBM12_like"/>
    <property type="match status" value="2"/>
</dbReference>
<keyword evidence="6" id="KW-1185">Reference proteome</keyword>
<dbReference type="SMART" id="SM00360">
    <property type="entry name" value="RRM"/>
    <property type="match status" value="3"/>
</dbReference>
<feature type="domain" description="RRM" evidence="4">
    <location>
        <begin position="121"/>
        <end position="187"/>
    </location>
</feature>
<dbReference type="AlphaFoldDB" id="A0A9P0F078"/>
<feature type="region of interest" description="Disordered" evidence="3">
    <location>
        <begin position="207"/>
        <end position="245"/>
    </location>
</feature>
<dbReference type="InterPro" id="IPR035979">
    <property type="entry name" value="RBD_domain_sf"/>
</dbReference>
<feature type="domain" description="RRM" evidence="4">
    <location>
        <begin position="421"/>
        <end position="494"/>
    </location>
</feature>
<accession>A0A9P0F078</accession>
<name>A0A9P0F078_BEMTA</name>
<evidence type="ECO:0000256" key="1">
    <source>
        <dbReference type="ARBA" id="ARBA00022737"/>
    </source>
</evidence>
<evidence type="ECO:0000313" key="5">
    <source>
        <dbReference type="EMBL" id="CAH0382838.1"/>
    </source>
</evidence>
<dbReference type="CDD" id="cd00590">
    <property type="entry name" value="RRM_SF"/>
    <property type="match status" value="1"/>
</dbReference>
<proteinExistence type="predicted"/>
<dbReference type="InterPro" id="IPR012677">
    <property type="entry name" value="Nucleotide-bd_a/b_plait_sf"/>
</dbReference>
<dbReference type="Gene3D" id="3.30.70.330">
    <property type="match status" value="4"/>
</dbReference>
<dbReference type="SUPFAM" id="SSF54928">
    <property type="entry name" value="RNA-binding domain, RBD"/>
    <property type="match status" value="3"/>
</dbReference>
<evidence type="ECO:0000259" key="4">
    <source>
        <dbReference type="SMART" id="SM00360"/>
    </source>
</evidence>
<protein>
    <recommendedName>
        <fullName evidence="4">RRM domain-containing protein</fullName>
    </recommendedName>
</protein>
<evidence type="ECO:0000256" key="3">
    <source>
        <dbReference type="SAM" id="MobiDB-lite"/>
    </source>
</evidence>
<dbReference type="GO" id="GO:0003723">
    <property type="term" value="F:RNA binding"/>
    <property type="evidence" value="ECO:0007669"/>
    <property type="project" value="UniProtKB-KW"/>
</dbReference>
<dbReference type="PANTHER" id="PTHR13976">
    <property type="entry name" value="HETEROGENEOUS NUCLEAR RIBONUCLEOPROTEIN-RELATED"/>
    <property type="match status" value="1"/>
</dbReference>
<reference evidence="5" key="1">
    <citation type="submission" date="2021-12" db="EMBL/GenBank/DDBJ databases">
        <authorList>
            <person name="King R."/>
        </authorList>
    </citation>
    <scope>NUCLEOTIDE SEQUENCE</scope>
</reference>
<evidence type="ECO:0000256" key="2">
    <source>
        <dbReference type="ARBA" id="ARBA00022884"/>
    </source>
</evidence>
<organism evidence="5 6">
    <name type="scientific">Bemisia tabaci</name>
    <name type="common">Sweetpotato whitefly</name>
    <name type="synonym">Aleurodes tabaci</name>
    <dbReference type="NCBI Taxonomy" id="7038"/>
    <lineage>
        <taxon>Eukaryota</taxon>
        <taxon>Metazoa</taxon>
        <taxon>Ecdysozoa</taxon>
        <taxon>Arthropoda</taxon>
        <taxon>Hexapoda</taxon>
        <taxon>Insecta</taxon>
        <taxon>Pterygota</taxon>
        <taxon>Neoptera</taxon>
        <taxon>Paraneoptera</taxon>
        <taxon>Hemiptera</taxon>
        <taxon>Sternorrhyncha</taxon>
        <taxon>Aleyrodoidea</taxon>
        <taxon>Aleyrodidae</taxon>
        <taxon>Aleyrodinae</taxon>
        <taxon>Bemisia</taxon>
    </lineage>
</organism>
<dbReference type="InterPro" id="IPR050666">
    <property type="entry name" value="ESRP"/>
</dbReference>
<keyword evidence="1" id="KW-0677">Repeat</keyword>
<feature type="domain" description="RRM" evidence="4">
    <location>
        <begin position="255"/>
        <end position="327"/>
    </location>
</feature>
<dbReference type="Pfam" id="PF00076">
    <property type="entry name" value="RRM_1"/>
    <property type="match status" value="2"/>
</dbReference>
<dbReference type="EMBL" id="OU963871">
    <property type="protein sequence ID" value="CAH0382838.1"/>
    <property type="molecule type" value="Genomic_DNA"/>
</dbReference>
<dbReference type="InterPro" id="IPR000504">
    <property type="entry name" value="RRM_dom"/>
</dbReference>
<feature type="compositionally biased region" description="Basic and acidic residues" evidence="3">
    <location>
        <begin position="220"/>
        <end position="232"/>
    </location>
</feature>
<sequence>MTRKKQELNTQKNCCVQIQNMAKSVGYADIEKFFQGLEIVPKGIKMINDDDGNRSGLAYVRFVHDGFKNQALKLNGRPMKGQWRETRVKVTHLDDYIYNEAIDDFHPPEKKLRPVGPVFDTLKLSQLPRYTKEKEVMALFTNVRPRNVIIYPNKHLCDAFVEFESPQEAELAASLPLMMGRHHVVTEPVFDKDPNLHLSAVGNNMFLANQSGPEIPPPRQDPRRKSLNEKETISPVPPRHVPEPSIENTVPVSDCLLLKGLPFKANDRDILDFFSDVGIVPLKIHIMFDKQGKPAGDAFCEFNTPEEANRGLVKQNAPMDRNIVTVVPIPRHEMMCALGILPPGPMMPPHMAGPGMPAPRMPPGMMGPPMGHPGDMRMPMHHRPTRPDFIPGGPNFRGHRMENDYINDSINVDGFGKPGCVVSMENVPFSAGVEDILHFFHGFDVVRQNIIRRFDDDGKPTGDARVCLKTQADAQRACQKLHKRMIGHRIIYLSIVD</sequence>
<dbReference type="Proteomes" id="UP001152759">
    <property type="component" value="Chromosome 10"/>
</dbReference>
<evidence type="ECO:0000313" key="6">
    <source>
        <dbReference type="Proteomes" id="UP001152759"/>
    </source>
</evidence>
<gene>
    <name evidence="5" type="ORF">BEMITA_LOCUS2336</name>
</gene>